<evidence type="ECO:0000313" key="6">
    <source>
        <dbReference type="Proteomes" id="UP000251314"/>
    </source>
</evidence>
<reference evidence="5 6" key="1">
    <citation type="submission" date="2018-01" db="EMBL/GenBank/DDBJ databases">
        <title>Draft genome of the strawberry crown rot pathogen Phytophthora cactorum.</title>
        <authorList>
            <person name="Armitage A.D."/>
            <person name="Lysoe E."/>
            <person name="Nellist C.F."/>
            <person name="Harrison R.J."/>
            <person name="Brurberg M.B."/>
        </authorList>
    </citation>
    <scope>NUCLEOTIDE SEQUENCE [LARGE SCALE GENOMIC DNA]</scope>
    <source>
        <strain evidence="5 6">10300</strain>
    </source>
</reference>
<dbReference type="EMBL" id="RCML01000150">
    <property type="protein sequence ID" value="KAG2988563.1"/>
    <property type="molecule type" value="Genomic_DNA"/>
</dbReference>
<dbReference type="Proteomes" id="UP000251314">
    <property type="component" value="Unassembled WGS sequence"/>
</dbReference>
<gene>
    <name evidence="5" type="ORF">PC110_g15295</name>
    <name evidence="1" type="ORF">PC115_g12317</name>
    <name evidence="2" type="ORF">PC117_g9275</name>
    <name evidence="3" type="ORF">PC118_g6638</name>
    <name evidence="4" type="ORF">PC129_g10941</name>
</gene>
<protein>
    <submittedName>
        <fullName evidence="5">Uncharacterized protein</fullName>
    </submittedName>
</protein>
<comment type="caution">
    <text evidence="5">The sequence shown here is derived from an EMBL/GenBank/DDBJ whole genome shotgun (WGS) entry which is preliminary data.</text>
</comment>
<dbReference type="EMBL" id="RCMK01000210">
    <property type="protein sequence ID" value="KAG2943951.1"/>
    <property type="molecule type" value="Genomic_DNA"/>
</dbReference>
<keyword evidence="6" id="KW-1185">Reference proteome</keyword>
<sequence>MAKTRAIKKKQKVARSRWTDLAAETSFPVTALEELEEHHKILNTFCADVYSPVTRADSEDGSGASIELSFHQYCVALSTLIQYGSPAQQFGYLYHAYAATNERGIDRQELFRLLQDHSERATDIVMKDDKLLHVTDPRHFDKLYTWLKKHFVVYDDARCGYLPENAALALLQTHPTALAHLKFQLVQFIKKVKENNARYADQAAAAQLLD</sequence>
<dbReference type="VEuPathDB" id="FungiDB:PC110_g15295"/>
<dbReference type="Proteomes" id="UP000736787">
    <property type="component" value="Unassembled WGS sequence"/>
</dbReference>
<dbReference type="Proteomes" id="UP000774804">
    <property type="component" value="Unassembled WGS sequence"/>
</dbReference>
<accession>A0A329RUX8</accession>
<dbReference type="EMBL" id="MJFZ01000497">
    <property type="protein sequence ID" value="RAW28325.1"/>
    <property type="molecule type" value="Genomic_DNA"/>
</dbReference>
<evidence type="ECO:0000313" key="5">
    <source>
        <dbReference type="EMBL" id="RAW28325.1"/>
    </source>
</evidence>
<dbReference type="EMBL" id="RCMV01000374">
    <property type="protein sequence ID" value="KAG3218253.1"/>
    <property type="molecule type" value="Genomic_DNA"/>
</dbReference>
<reference evidence="1" key="2">
    <citation type="submission" date="2018-10" db="EMBL/GenBank/DDBJ databases">
        <title>Effector identification in a new, highly contiguous assembly of the strawberry crown rot pathogen Phytophthora cactorum.</title>
        <authorList>
            <person name="Armitage A.D."/>
            <person name="Nellist C.F."/>
            <person name="Bates H."/>
            <person name="Vickerstaff R.J."/>
            <person name="Harrison R.J."/>
        </authorList>
    </citation>
    <scope>NUCLEOTIDE SEQUENCE</scope>
    <source>
        <strain evidence="1">4032</strain>
        <strain evidence="2">4040</strain>
        <strain evidence="3">P415</strain>
        <strain evidence="4">P421</strain>
    </source>
</reference>
<dbReference type="OrthoDB" id="76086at2759"/>
<dbReference type="Proteomes" id="UP000697107">
    <property type="component" value="Unassembled WGS sequence"/>
</dbReference>
<evidence type="ECO:0000313" key="3">
    <source>
        <dbReference type="EMBL" id="KAG2988563.1"/>
    </source>
</evidence>
<evidence type="ECO:0000313" key="1">
    <source>
        <dbReference type="EMBL" id="KAG2912447.1"/>
    </source>
</evidence>
<dbReference type="Proteomes" id="UP000760860">
    <property type="component" value="Unassembled WGS sequence"/>
</dbReference>
<proteinExistence type="predicted"/>
<dbReference type="AlphaFoldDB" id="A0A329RUX8"/>
<evidence type="ECO:0000313" key="2">
    <source>
        <dbReference type="EMBL" id="KAG2943951.1"/>
    </source>
</evidence>
<name>A0A329RUX8_9STRA</name>
<organism evidence="5 6">
    <name type="scientific">Phytophthora cactorum</name>
    <dbReference type="NCBI Taxonomy" id="29920"/>
    <lineage>
        <taxon>Eukaryota</taxon>
        <taxon>Sar</taxon>
        <taxon>Stramenopiles</taxon>
        <taxon>Oomycota</taxon>
        <taxon>Peronosporomycetes</taxon>
        <taxon>Peronosporales</taxon>
        <taxon>Peronosporaceae</taxon>
        <taxon>Phytophthora</taxon>
    </lineage>
</organism>
<dbReference type="EMBL" id="RCMI01000408">
    <property type="protein sequence ID" value="KAG2912447.1"/>
    <property type="molecule type" value="Genomic_DNA"/>
</dbReference>
<evidence type="ECO:0000313" key="4">
    <source>
        <dbReference type="EMBL" id="KAG3218253.1"/>
    </source>
</evidence>